<evidence type="ECO:0000313" key="1">
    <source>
        <dbReference type="EMBL" id="DAF92202.1"/>
    </source>
</evidence>
<dbReference type="EMBL" id="BK016063">
    <property type="protein sequence ID" value="DAF92202.1"/>
    <property type="molecule type" value="Genomic_DNA"/>
</dbReference>
<protein>
    <submittedName>
        <fullName evidence="1">Uncharacterized protein</fullName>
    </submittedName>
</protein>
<proteinExistence type="predicted"/>
<reference evidence="1" key="1">
    <citation type="journal article" date="2021" name="Proc. Natl. Acad. Sci. U.S.A.">
        <title>A Catalog of Tens of Thousands of Viruses from Human Metagenomes Reveals Hidden Associations with Chronic Diseases.</title>
        <authorList>
            <person name="Tisza M.J."/>
            <person name="Buck C.B."/>
        </authorList>
    </citation>
    <scope>NUCLEOTIDE SEQUENCE</scope>
    <source>
        <strain evidence="1">CtgN495</strain>
    </source>
</reference>
<sequence>MYIQNTLIPYQVIEKRGIEYSVCKDYSHVSRYRGLRQVIHLPTSNDRITTLETPNAFVTNLNVKYYEVPNKYENRLDLIARDTLGSAEYSWVISYFNRIEDGFTVKEGQKLMIPTSFYDLFKTGEILQSIPATSLNLGQE</sequence>
<accession>A0A8S5UCS5</accession>
<name>A0A8S5UCS5_9CAUD</name>
<organism evidence="1">
    <name type="scientific">Siphoviridae sp. ctgN495</name>
    <dbReference type="NCBI Taxonomy" id="2825608"/>
    <lineage>
        <taxon>Viruses</taxon>
        <taxon>Duplodnaviria</taxon>
        <taxon>Heunggongvirae</taxon>
        <taxon>Uroviricota</taxon>
        <taxon>Caudoviricetes</taxon>
    </lineage>
</organism>